<keyword evidence="5" id="KW-0694">RNA-binding</keyword>
<dbReference type="InterPro" id="IPR007696">
    <property type="entry name" value="DNA_mismatch_repair_MutS_core"/>
</dbReference>
<evidence type="ECO:0000259" key="8">
    <source>
        <dbReference type="SMART" id="SM00533"/>
    </source>
</evidence>
<accession>A0A7V5XZN6</accession>
<dbReference type="FunFam" id="3.40.50.300:FF:000830">
    <property type="entry name" value="Endonuclease MutS2"/>
    <property type="match status" value="1"/>
</dbReference>
<evidence type="ECO:0000256" key="1">
    <source>
        <dbReference type="ARBA" id="ARBA00022730"/>
    </source>
</evidence>
<evidence type="ECO:0008006" key="11">
    <source>
        <dbReference type="Google" id="ProtNLM"/>
    </source>
</evidence>
<organism evidence="10">
    <name type="scientific">candidate division WOR-3 bacterium</name>
    <dbReference type="NCBI Taxonomy" id="2052148"/>
    <lineage>
        <taxon>Bacteria</taxon>
        <taxon>Bacteria division WOR-3</taxon>
    </lineage>
</organism>
<dbReference type="GO" id="GO:0019843">
    <property type="term" value="F:rRNA binding"/>
    <property type="evidence" value="ECO:0007669"/>
    <property type="project" value="UniProtKB-KW"/>
</dbReference>
<evidence type="ECO:0000256" key="4">
    <source>
        <dbReference type="ARBA" id="ARBA00022840"/>
    </source>
</evidence>
<keyword evidence="7" id="KW-0175">Coiled coil</keyword>
<evidence type="ECO:0000313" key="10">
    <source>
        <dbReference type="EMBL" id="HHR48542.1"/>
    </source>
</evidence>
<dbReference type="GO" id="GO:0004519">
    <property type="term" value="F:endonuclease activity"/>
    <property type="evidence" value="ECO:0007669"/>
    <property type="project" value="InterPro"/>
</dbReference>
<dbReference type="InterPro" id="IPR045076">
    <property type="entry name" value="MutS"/>
</dbReference>
<dbReference type="SUPFAM" id="SSF48334">
    <property type="entry name" value="DNA repair protein MutS, domain III"/>
    <property type="match status" value="1"/>
</dbReference>
<keyword evidence="3" id="KW-0378">Hydrolase</keyword>
<dbReference type="SMART" id="SM00533">
    <property type="entry name" value="MUTSd"/>
    <property type="match status" value="1"/>
</dbReference>
<dbReference type="AlphaFoldDB" id="A0A7V5XZN6"/>
<dbReference type="GO" id="GO:0045910">
    <property type="term" value="P:negative regulation of DNA recombination"/>
    <property type="evidence" value="ECO:0007669"/>
    <property type="project" value="InterPro"/>
</dbReference>
<dbReference type="InterPro" id="IPR000432">
    <property type="entry name" value="DNA_mismatch_repair_MutS_C"/>
</dbReference>
<dbReference type="InterPro" id="IPR005747">
    <property type="entry name" value="MutS2"/>
</dbReference>
<feature type="domain" description="DNA mismatch repair proteins mutS family" evidence="9">
    <location>
        <begin position="324"/>
        <end position="506"/>
    </location>
</feature>
<feature type="domain" description="DNA mismatch repair protein MutS core" evidence="8">
    <location>
        <begin position="11"/>
        <end position="309"/>
    </location>
</feature>
<feature type="coiled-coil region" evidence="7">
    <location>
        <begin position="516"/>
        <end position="604"/>
    </location>
</feature>
<dbReference type="InterPro" id="IPR036187">
    <property type="entry name" value="DNA_mismatch_repair_MutS_sf"/>
</dbReference>
<proteinExistence type="predicted"/>
<dbReference type="PANTHER" id="PTHR48466">
    <property type="entry name" value="OS10G0509000 PROTEIN-RELATED"/>
    <property type="match status" value="1"/>
</dbReference>
<evidence type="ECO:0000259" key="9">
    <source>
        <dbReference type="SMART" id="SM00534"/>
    </source>
</evidence>
<keyword evidence="1" id="KW-0699">rRNA-binding</keyword>
<evidence type="ECO:0000256" key="5">
    <source>
        <dbReference type="ARBA" id="ARBA00022884"/>
    </source>
</evidence>
<evidence type="ECO:0000256" key="2">
    <source>
        <dbReference type="ARBA" id="ARBA00022741"/>
    </source>
</evidence>
<protein>
    <recommendedName>
        <fullName evidence="11">Endonuclease MutS2</fullName>
    </recommendedName>
</protein>
<sequence length="673" mass="77968">MVGDKETLLNLEYPKVLSLIADYCETEMGRELILNLLPFSEIEEIKKEFTNLEYYLSLKEKPSYRHFFNLAEFLDKKFKKEHYFDGATLILIKNFLKNVEEIKKYFSFPKPPESFLAYLKNLDNYKELINLIENQISEDGDLRYESFPQLLTLISQMREVRNRIVNKLNKIIKEEKNILTIENYTLVGERYVLPIKINFVNKFPGIVHDYSESEKTAFCEPLAIIEDNNLLIKLTRLLAEEKKKILKELTQKIIERSVAIAQTVKTIAYLDALNAKAKFIEEYNCQKIEISQKNEFQISSARHPLLLKLKGEVTPLSFQLPKDIKILLISGPNAGGKTVVLKTIGIISLLTQAGIFPPVGFNSKIPFFKKIYALIGDEQSLEAGFSSFHAHIKKIKDILRDADNESLILLDELGTDTSPQEGDALAMAILEELSKKNCFVFATTHSPRLKIFAHNSSKIMNAAMEYKEKPTYRLILGIPGDSSALEIAKTIGLEDKIIEKAKEYLTSDFLVIKTKLNEWERILKEYQEKMENLKAEREKLKNLIDQYEEKNKKLEKILKNYQKEFLKEKENFFIQARRELENLIKKIKEKEKEAIKEAKEFIANNLVTIQEEKKFLFSSAEAKELKIGSTVYIEKLNQIGKIIEIKNNLLKVLTKKIIITVPREEVRLLKEDE</sequence>
<dbReference type="PIRSF" id="PIRSF005814">
    <property type="entry name" value="MutS_YshD"/>
    <property type="match status" value="1"/>
</dbReference>
<evidence type="ECO:0000256" key="6">
    <source>
        <dbReference type="ARBA" id="ARBA00023125"/>
    </source>
</evidence>
<dbReference type="GO" id="GO:0030983">
    <property type="term" value="F:mismatched DNA binding"/>
    <property type="evidence" value="ECO:0007669"/>
    <property type="project" value="InterPro"/>
</dbReference>
<dbReference type="Pfam" id="PF00488">
    <property type="entry name" value="MutS_V"/>
    <property type="match status" value="1"/>
</dbReference>
<name>A0A7V5XZN6_UNCW3</name>
<evidence type="ECO:0000256" key="7">
    <source>
        <dbReference type="SAM" id="Coils"/>
    </source>
</evidence>
<dbReference type="GO" id="GO:0005524">
    <property type="term" value="F:ATP binding"/>
    <property type="evidence" value="ECO:0007669"/>
    <property type="project" value="UniProtKB-KW"/>
</dbReference>
<dbReference type="GO" id="GO:0006298">
    <property type="term" value="P:mismatch repair"/>
    <property type="evidence" value="ECO:0007669"/>
    <property type="project" value="InterPro"/>
</dbReference>
<dbReference type="PANTHER" id="PTHR48466:SF2">
    <property type="entry name" value="OS10G0509000 PROTEIN"/>
    <property type="match status" value="1"/>
</dbReference>
<dbReference type="GO" id="GO:0016887">
    <property type="term" value="F:ATP hydrolysis activity"/>
    <property type="evidence" value="ECO:0007669"/>
    <property type="project" value="InterPro"/>
</dbReference>
<keyword evidence="2" id="KW-0547">Nucleotide-binding</keyword>
<dbReference type="SUPFAM" id="SSF52540">
    <property type="entry name" value="P-loop containing nucleoside triphosphate hydrolases"/>
    <property type="match status" value="1"/>
</dbReference>
<dbReference type="Gene3D" id="3.40.50.300">
    <property type="entry name" value="P-loop containing nucleotide triphosphate hydrolases"/>
    <property type="match status" value="1"/>
</dbReference>
<dbReference type="EMBL" id="DTHS01000019">
    <property type="protein sequence ID" value="HHR48542.1"/>
    <property type="molecule type" value="Genomic_DNA"/>
</dbReference>
<dbReference type="SMART" id="SM00534">
    <property type="entry name" value="MUTSac"/>
    <property type="match status" value="1"/>
</dbReference>
<dbReference type="GO" id="GO:0140664">
    <property type="term" value="F:ATP-dependent DNA damage sensor activity"/>
    <property type="evidence" value="ECO:0007669"/>
    <property type="project" value="InterPro"/>
</dbReference>
<gene>
    <name evidence="10" type="ORF">ENV79_02725</name>
</gene>
<comment type="caution">
    <text evidence="10">The sequence shown here is derived from an EMBL/GenBank/DDBJ whole genome shotgun (WGS) entry which is preliminary data.</text>
</comment>
<dbReference type="NCBIfam" id="TIGR01069">
    <property type="entry name" value="mutS2"/>
    <property type="match status" value="1"/>
</dbReference>
<dbReference type="InterPro" id="IPR027417">
    <property type="entry name" value="P-loop_NTPase"/>
</dbReference>
<keyword evidence="6" id="KW-0238">DNA-binding</keyword>
<reference evidence="10" key="1">
    <citation type="journal article" date="2020" name="mSystems">
        <title>Genome- and Community-Level Interaction Insights into Carbon Utilization and Element Cycling Functions of Hydrothermarchaeota in Hydrothermal Sediment.</title>
        <authorList>
            <person name="Zhou Z."/>
            <person name="Liu Y."/>
            <person name="Xu W."/>
            <person name="Pan J."/>
            <person name="Luo Z.H."/>
            <person name="Li M."/>
        </authorList>
    </citation>
    <scope>NUCLEOTIDE SEQUENCE [LARGE SCALE GENOMIC DNA]</scope>
    <source>
        <strain evidence="10">SpSt-791</strain>
    </source>
</reference>
<evidence type="ECO:0000256" key="3">
    <source>
        <dbReference type="ARBA" id="ARBA00022801"/>
    </source>
</evidence>
<keyword evidence="4" id="KW-0067">ATP-binding</keyword>